<feature type="compositionally biased region" description="Basic and acidic residues" evidence="1">
    <location>
        <begin position="141"/>
        <end position="150"/>
    </location>
</feature>
<feature type="region of interest" description="Disordered" evidence="1">
    <location>
        <begin position="230"/>
        <end position="488"/>
    </location>
</feature>
<feature type="compositionally biased region" description="Low complexity" evidence="1">
    <location>
        <begin position="341"/>
        <end position="350"/>
    </location>
</feature>
<dbReference type="Proteomes" id="UP000237144">
    <property type="component" value="Unassembled WGS sequence"/>
</dbReference>
<keyword evidence="3" id="KW-1185">Reference proteome</keyword>
<proteinExistence type="predicted"/>
<gene>
    <name evidence="2" type="ORF">BMF94_0420</name>
</gene>
<feature type="compositionally biased region" description="Basic and acidic residues" evidence="1">
    <location>
        <begin position="314"/>
        <end position="329"/>
    </location>
</feature>
<feature type="compositionally biased region" description="Acidic residues" evidence="1">
    <location>
        <begin position="330"/>
        <end position="339"/>
    </location>
</feature>
<feature type="region of interest" description="Disordered" evidence="1">
    <location>
        <begin position="1"/>
        <end position="124"/>
    </location>
</feature>
<dbReference type="OrthoDB" id="2538461at2759"/>
<dbReference type="STRING" id="741276.A0A2S5BHJ1"/>
<evidence type="ECO:0000313" key="3">
    <source>
        <dbReference type="Proteomes" id="UP000237144"/>
    </source>
</evidence>
<feature type="compositionally biased region" description="Basic residues" evidence="1">
    <location>
        <begin position="463"/>
        <end position="472"/>
    </location>
</feature>
<evidence type="ECO:0000256" key="1">
    <source>
        <dbReference type="SAM" id="MobiDB-lite"/>
    </source>
</evidence>
<feature type="compositionally biased region" description="Basic and acidic residues" evidence="1">
    <location>
        <begin position="249"/>
        <end position="272"/>
    </location>
</feature>
<feature type="region of interest" description="Disordered" evidence="1">
    <location>
        <begin position="137"/>
        <end position="158"/>
    </location>
</feature>
<feature type="compositionally biased region" description="Basic and acidic residues" evidence="1">
    <location>
        <begin position="12"/>
        <end position="30"/>
    </location>
</feature>
<sequence length="488" mass="52936">MPVYKHIAAQQKKQERADKLRAQKWRRGEDDQGLATSTAVGWSDEDSDDDDDAQDDDDGSDAEEEEEGSGSDEDEDEDEEMGSGSDEDADEAQDGNSDDEAELVMDANDPTKPRRPPKGLPTAVEALADPIVSSALLVSAENKDAPKAGGDDDEDDEEELPLICVICPNKVLKKGKMVQVHLGSKDHLRRLSRFRTHLDSSECPAVHKTADARWVSSELDRQVFERLSKQTEVGGKKAGTAPAPAASAEKSKATDAKGKGKAVEAAPAKKDAAPTARPLKRKADAVSQADADGTSVREQIRLQKKERNARRKEAKREKAERMKAKKAEDAGDDKDEEPEAAIKMAAPPKSHAAKPKRRFIEKARPSAEEIKQRQEWKEARRKAQETGLAEPPKPLLAYEYGGDLSKVPKAVRDRHDKLQAAYEKGEKAPVAKGGKGGKSAAAGGKKGQQQASKKEATGPSPKAAKRKEKKERRKSDGAAASTELLPEV</sequence>
<dbReference type="EMBL" id="PJQD01000005">
    <property type="protein sequence ID" value="POY76225.1"/>
    <property type="molecule type" value="Genomic_DNA"/>
</dbReference>
<accession>A0A2S5BHJ1</accession>
<comment type="caution">
    <text evidence="2">The sequence shown here is derived from an EMBL/GenBank/DDBJ whole genome shotgun (WGS) entry which is preliminary data.</text>
</comment>
<evidence type="ECO:0000313" key="2">
    <source>
        <dbReference type="EMBL" id="POY76225.1"/>
    </source>
</evidence>
<organism evidence="2 3">
    <name type="scientific">Rhodotorula taiwanensis</name>
    <dbReference type="NCBI Taxonomy" id="741276"/>
    <lineage>
        <taxon>Eukaryota</taxon>
        <taxon>Fungi</taxon>
        <taxon>Dikarya</taxon>
        <taxon>Basidiomycota</taxon>
        <taxon>Pucciniomycotina</taxon>
        <taxon>Microbotryomycetes</taxon>
        <taxon>Sporidiobolales</taxon>
        <taxon>Sporidiobolaceae</taxon>
        <taxon>Rhodotorula</taxon>
    </lineage>
</organism>
<feature type="compositionally biased region" description="Low complexity" evidence="1">
    <location>
        <begin position="238"/>
        <end position="248"/>
    </location>
</feature>
<feature type="compositionally biased region" description="Low complexity" evidence="1">
    <location>
        <begin position="430"/>
        <end position="451"/>
    </location>
</feature>
<name>A0A2S5BHJ1_9BASI</name>
<feature type="compositionally biased region" description="Basic and acidic residues" evidence="1">
    <location>
        <begin position="410"/>
        <end position="429"/>
    </location>
</feature>
<reference evidence="2 3" key="1">
    <citation type="journal article" date="2018" name="Front. Microbiol.">
        <title>Prospects for Fungal Bioremediation of Acidic Radioactive Waste Sites: Characterization and Genome Sequence of Rhodotorula taiwanensis MD1149.</title>
        <authorList>
            <person name="Tkavc R."/>
            <person name="Matrosova V.Y."/>
            <person name="Grichenko O.E."/>
            <person name="Gostincar C."/>
            <person name="Volpe R.P."/>
            <person name="Klimenkova P."/>
            <person name="Gaidamakova E.K."/>
            <person name="Zhou C.E."/>
            <person name="Stewart B.J."/>
            <person name="Lyman M.G."/>
            <person name="Malfatti S.A."/>
            <person name="Rubinfeld B."/>
            <person name="Courtot M."/>
            <person name="Singh J."/>
            <person name="Dalgard C.L."/>
            <person name="Hamilton T."/>
            <person name="Frey K.G."/>
            <person name="Gunde-Cimerman N."/>
            <person name="Dugan L."/>
            <person name="Daly M.J."/>
        </authorList>
    </citation>
    <scope>NUCLEOTIDE SEQUENCE [LARGE SCALE GENOMIC DNA]</scope>
    <source>
        <strain evidence="2 3">MD1149</strain>
    </source>
</reference>
<dbReference type="AlphaFoldDB" id="A0A2S5BHJ1"/>
<protein>
    <submittedName>
        <fullName evidence="2">Uncharacterized protein</fullName>
    </submittedName>
</protein>
<feature type="compositionally biased region" description="Basic and acidic residues" evidence="1">
    <location>
        <begin position="358"/>
        <end position="384"/>
    </location>
</feature>
<feature type="compositionally biased region" description="Acidic residues" evidence="1">
    <location>
        <begin position="43"/>
        <end position="103"/>
    </location>
</feature>